<feature type="compositionally biased region" description="Polar residues" evidence="1">
    <location>
        <begin position="18"/>
        <end position="27"/>
    </location>
</feature>
<feature type="region of interest" description="Disordered" evidence="1">
    <location>
        <begin position="385"/>
        <end position="500"/>
    </location>
</feature>
<dbReference type="InterPro" id="IPR013320">
    <property type="entry name" value="ConA-like_dom_sf"/>
</dbReference>
<dbReference type="SUPFAM" id="SSF49785">
    <property type="entry name" value="Galactose-binding domain-like"/>
    <property type="match status" value="2"/>
</dbReference>
<dbReference type="AlphaFoldDB" id="A0A3G8ZJ15"/>
<dbReference type="CDD" id="cd08023">
    <property type="entry name" value="GH16_laminarinase_like"/>
    <property type="match status" value="1"/>
</dbReference>
<evidence type="ECO:0000259" key="2">
    <source>
        <dbReference type="PROSITE" id="PS51762"/>
    </source>
</evidence>
<dbReference type="InterPro" id="IPR050546">
    <property type="entry name" value="Glycosyl_Hydrlase_16"/>
</dbReference>
<accession>A0A3G8ZJ15</accession>
<dbReference type="GO" id="GO:0005975">
    <property type="term" value="P:carbohydrate metabolic process"/>
    <property type="evidence" value="ECO:0007669"/>
    <property type="project" value="InterPro"/>
</dbReference>
<dbReference type="Gene3D" id="2.60.120.260">
    <property type="entry name" value="Galactose-binding domain-like"/>
    <property type="match status" value="2"/>
</dbReference>
<keyword evidence="4" id="KW-1185">Reference proteome</keyword>
<name>A0A3G8ZJ15_9ACTN</name>
<dbReference type="PANTHER" id="PTHR10963">
    <property type="entry name" value="GLYCOSYL HYDROLASE-RELATED"/>
    <property type="match status" value="1"/>
</dbReference>
<feature type="region of interest" description="Disordered" evidence="1">
    <location>
        <begin position="1"/>
        <end position="27"/>
    </location>
</feature>
<dbReference type="Pfam" id="PF00722">
    <property type="entry name" value="Glyco_hydro_16"/>
    <property type="match status" value="1"/>
</dbReference>
<proteinExistence type="predicted"/>
<feature type="domain" description="GH16" evidence="2">
    <location>
        <begin position="511"/>
        <end position="777"/>
    </location>
</feature>
<feature type="region of interest" description="Disordered" evidence="1">
    <location>
        <begin position="656"/>
        <end position="675"/>
    </location>
</feature>
<dbReference type="InterPro" id="IPR000757">
    <property type="entry name" value="Beta-glucanase-like"/>
</dbReference>
<organism evidence="3 4">
    <name type="scientific">Nakamurella antarctica</name>
    <dbReference type="NCBI Taxonomy" id="1902245"/>
    <lineage>
        <taxon>Bacteria</taxon>
        <taxon>Bacillati</taxon>
        <taxon>Actinomycetota</taxon>
        <taxon>Actinomycetes</taxon>
        <taxon>Nakamurellales</taxon>
        <taxon>Nakamurellaceae</taxon>
        <taxon>Nakamurella</taxon>
    </lineage>
</organism>
<gene>
    <name evidence="3" type="ORF">EH165_03415</name>
</gene>
<keyword evidence="3" id="KW-0378">Hydrolase</keyword>
<protein>
    <submittedName>
        <fullName evidence="3">Glycoside hydrolase family 16 protein</fullName>
    </submittedName>
</protein>
<sequence>MTITVLGPGPGAVAETPDIQQSAPTQGTNEQVAEYCLRPVADLLPAGSQWSWQFDKDAPPSTWSAQGFDDSAWSVGPAPLGFVAKGIATDVSAKTTRPGPRVAYFRSKFEAPKLPQGASIVVNTVADDGLILYVNGQEIGRSNVISGPDSHDLFASSSFFGPVTYTIPASLLRVGTNDISASVHLNFRATRAISFDARVQILTPDFSTPPQSEACPIAATELLAAGSTWSWQFKTSAPGGNWAGVGFDDSAWSTGPAPLGFAAKGVVSNIAPKGVRPGPRVAYFRSDFTAPALSGTESVVVNTVADDGVVMYVNGVEVGRSNVIAGPDSNMLFASTSYKGPVSFDIPVALIHEGQNTISASVHLNYRATRAVAFDAEIEMLTPAAAPPAAPTSPTPESVAPSPEASASTEPPTTAPATTTQINETPTSSAATALTSESPLSEAVPQTGAQTTGAQTTGAQTTGAQTTGAQPPVSAVPAAPAASATSPETIQVSGASSAAPSTTISLVPATSSTLGAPPPADPAVLANWGAPVFRDEFNATTVDSTKWRVRDKTRLAYDQAIISASQVKVANGNLSIATQWLANPVLGTERPRYFNTGYIDTIGLFSQRYGRWEMRAKLPLVTGASRGIWPAFWLRDSRGLGEIDIMEAIGAPHDQMGSQPEGTFSSTVHQSTNHEAGTVRVSTLNKKLPTVIGGYHTWALEWDPAGMRFYYDGALVWAPTTKDNPWFNTAFTDAGVNIRIDTQVGFWWMGYADPLHKEWTTDASYDIDYVRVWKYNP</sequence>
<dbReference type="OrthoDB" id="4455781at2"/>
<feature type="compositionally biased region" description="Polar residues" evidence="1">
    <location>
        <begin position="488"/>
        <end position="500"/>
    </location>
</feature>
<dbReference type="InterPro" id="IPR008979">
    <property type="entry name" value="Galactose-bd-like_sf"/>
</dbReference>
<evidence type="ECO:0000313" key="3">
    <source>
        <dbReference type="EMBL" id="AZI57349.1"/>
    </source>
</evidence>
<reference evidence="3 4" key="2">
    <citation type="submission" date="2018-12" db="EMBL/GenBank/DDBJ databases">
        <title>Nakamurella antarcticus sp. nov., isolated from Antarctica South Shetland Islands soil.</title>
        <authorList>
            <person name="Peng F."/>
        </authorList>
    </citation>
    <scope>NUCLEOTIDE SEQUENCE [LARGE SCALE GENOMIC DNA]</scope>
    <source>
        <strain evidence="3 4">S14-144</strain>
    </source>
</reference>
<dbReference type="KEGG" id="nak:EH165_03415"/>
<dbReference type="Gene3D" id="2.60.120.200">
    <property type="match status" value="1"/>
</dbReference>
<dbReference type="PROSITE" id="PS51762">
    <property type="entry name" value="GH16_2"/>
    <property type="match status" value="1"/>
</dbReference>
<dbReference type="SUPFAM" id="SSF49899">
    <property type="entry name" value="Concanavalin A-like lectins/glucanases"/>
    <property type="match status" value="1"/>
</dbReference>
<dbReference type="EMBL" id="CP034170">
    <property type="protein sequence ID" value="AZI57349.1"/>
    <property type="molecule type" value="Genomic_DNA"/>
</dbReference>
<feature type="compositionally biased region" description="Low complexity" evidence="1">
    <location>
        <begin position="395"/>
        <end position="487"/>
    </location>
</feature>
<evidence type="ECO:0000256" key="1">
    <source>
        <dbReference type="SAM" id="MobiDB-lite"/>
    </source>
</evidence>
<dbReference type="GO" id="GO:0004553">
    <property type="term" value="F:hydrolase activity, hydrolyzing O-glycosyl compounds"/>
    <property type="evidence" value="ECO:0007669"/>
    <property type="project" value="InterPro"/>
</dbReference>
<dbReference type="PANTHER" id="PTHR10963:SF60">
    <property type="entry name" value="GRAM-NEGATIVE BACTERIA-BINDING PROTEIN 1-RELATED"/>
    <property type="match status" value="1"/>
</dbReference>
<dbReference type="Proteomes" id="UP000268084">
    <property type="component" value="Chromosome"/>
</dbReference>
<reference evidence="3 4" key="1">
    <citation type="submission" date="2018-11" db="EMBL/GenBank/DDBJ databases">
        <authorList>
            <person name="Da X."/>
        </authorList>
    </citation>
    <scope>NUCLEOTIDE SEQUENCE [LARGE SCALE GENOMIC DNA]</scope>
    <source>
        <strain evidence="3 4">S14-144</strain>
    </source>
</reference>
<feature type="compositionally biased region" description="Pro residues" evidence="1">
    <location>
        <begin position="385"/>
        <end position="394"/>
    </location>
</feature>
<evidence type="ECO:0000313" key="4">
    <source>
        <dbReference type="Proteomes" id="UP000268084"/>
    </source>
</evidence>